<dbReference type="PANTHER" id="PTHR22762">
    <property type="entry name" value="ALPHA-GLUCOSIDASE"/>
    <property type="match status" value="1"/>
</dbReference>
<keyword evidence="12" id="KW-1185">Reference proteome</keyword>
<evidence type="ECO:0000313" key="12">
    <source>
        <dbReference type="Proteomes" id="UP001176961"/>
    </source>
</evidence>
<reference evidence="11" key="1">
    <citation type="submission" date="2023-07" db="EMBL/GenBank/DDBJ databases">
        <authorList>
            <consortium name="CYATHOMIX"/>
        </authorList>
    </citation>
    <scope>NUCLEOTIDE SEQUENCE</scope>
    <source>
        <strain evidence="11">N/A</strain>
    </source>
</reference>
<dbReference type="GO" id="GO:0030246">
    <property type="term" value="F:carbohydrate binding"/>
    <property type="evidence" value="ECO:0007669"/>
    <property type="project" value="InterPro"/>
</dbReference>
<dbReference type="Pfam" id="PF01055">
    <property type="entry name" value="Glyco_hydro_31_2nd"/>
    <property type="match status" value="3"/>
</dbReference>
<organism evidence="11 12">
    <name type="scientific">Cylicocyclus nassatus</name>
    <name type="common">Nematode worm</name>
    <dbReference type="NCBI Taxonomy" id="53992"/>
    <lineage>
        <taxon>Eukaryota</taxon>
        <taxon>Metazoa</taxon>
        <taxon>Ecdysozoa</taxon>
        <taxon>Nematoda</taxon>
        <taxon>Chromadorea</taxon>
        <taxon>Rhabditida</taxon>
        <taxon>Rhabditina</taxon>
        <taxon>Rhabditomorpha</taxon>
        <taxon>Strongyloidea</taxon>
        <taxon>Strongylidae</taxon>
        <taxon>Cylicocyclus</taxon>
    </lineage>
</organism>
<dbReference type="InterPro" id="IPR000322">
    <property type="entry name" value="Glyco_hydro_31_TIM"/>
</dbReference>
<dbReference type="Pfam" id="PF00088">
    <property type="entry name" value="Trefoil"/>
    <property type="match status" value="3"/>
</dbReference>
<comment type="similarity">
    <text evidence="2">Belongs to the glycosyl hydrolase 31 family.</text>
</comment>
<dbReference type="InterPro" id="IPR011013">
    <property type="entry name" value="Gal_mutarotase_sf_dom"/>
</dbReference>
<dbReference type="GO" id="GO:0016020">
    <property type="term" value="C:membrane"/>
    <property type="evidence" value="ECO:0007669"/>
    <property type="project" value="UniProtKB-SubCell"/>
</dbReference>
<dbReference type="Pfam" id="PF13802">
    <property type="entry name" value="Gal_mutarotas_2"/>
    <property type="match status" value="2"/>
</dbReference>
<dbReference type="InterPro" id="IPR048395">
    <property type="entry name" value="Glyco_hydro_31_C"/>
</dbReference>
<evidence type="ECO:0000256" key="9">
    <source>
        <dbReference type="PROSITE-ProRule" id="PRU00779"/>
    </source>
</evidence>
<dbReference type="PROSITE" id="PS00129">
    <property type="entry name" value="GLYCOSYL_HYDROL_F31_1"/>
    <property type="match status" value="3"/>
</dbReference>
<dbReference type="InterPro" id="IPR044913">
    <property type="entry name" value="P_trefoil_dom_sf"/>
</dbReference>
<feature type="domain" description="P-type" evidence="10">
    <location>
        <begin position="10"/>
        <end position="56"/>
    </location>
</feature>
<accession>A0AA36GU33</accession>
<dbReference type="EMBL" id="CATQJL010000223">
    <property type="protein sequence ID" value="CAJ0598366.1"/>
    <property type="molecule type" value="Genomic_DNA"/>
</dbReference>
<keyword evidence="4" id="KW-0472">Membrane</keyword>
<dbReference type="CDD" id="cd14752">
    <property type="entry name" value="GH31_N"/>
    <property type="match status" value="3"/>
</dbReference>
<comment type="caution">
    <text evidence="11">The sequence shown here is derived from an EMBL/GenBank/DDBJ whole genome shotgun (WGS) entry which is preliminary data.</text>
</comment>
<keyword evidence="3" id="KW-0378">Hydrolase</keyword>
<evidence type="ECO:0000256" key="2">
    <source>
        <dbReference type="ARBA" id="ARBA00007806"/>
    </source>
</evidence>
<dbReference type="InterPro" id="IPR025887">
    <property type="entry name" value="Glyco_hydro_31_N_dom"/>
</dbReference>
<dbReference type="Gene3D" id="4.10.110.10">
    <property type="entry name" value="Spasmolytic Protein, domain 1"/>
    <property type="match status" value="3"/>
</dbReference>
<dbReference type="InterPro" id="IPR000519">
    <property type="entry name" value="P_trefoil_dom"/>
</dbReference>
<dbReference type="InterPro" id="IPR017853">
    <property type="entry name" value="GH"/>
</dbReference>
<feature type="domain" description="P-type" evidence="10">
    <location>
        <begin position="892"/>
        <end position="938"/>
    </location>
</feature>
<proteinExistence type="inferred from homology"/>
<gene>
    <name evidence="11" type="ORF">CYNAS_LOCUS10349</name>
</gene>
<dbReference type="FunFam" id="3.20.20.80:FF:000016">
    <property type="entry name" value="Maltase-glucoamylase, intestinal"/>
    <property type="match status" value="3"/>
</dbReference>
<dbReference type="Gene3D" id="2.60.40.1760">
    <property type="entry name" value="glycosyl hydrolase (family 31)"/>
    <property type="match status" value="3"/>
</dbReference>
<dbReference type="SUPFAM" id="SSF57492">
    <property type="entry name" value="Trefoil"/>
    <property type="match status" value="1"/>
</dbReference>
<keyword evidence="7" id="KW-0326">Glycosidase</keyword>
<dbReference type="SMART" id="SM00018">
    <property type="entry name" value="PD"/>
    <property type="match status" value="3"/>
</dbReference>
<keyword evidence="6" id="KW-0325">Glycoprotein</keyword>
<evidence type="ECO:0000256" key="6">
    <source>
        <dbReference type="ARBA" id="ARBA00023180"/>
    </source>
</evidence>
<dbReference type="PROSITE" id="PS51448">
    <property type="entry name" value="P_TREFOIL_2"/>
    <property type="match status" value="3"/>
</dbReference>
<dbReference type="SUPFAM" id="SSF51011">
    <property type="entry name" value="Glycosyl hydrolase domain"/>
    <property type="match status" value="3"/>
</dbReference>
<evidence type="ECO:0000256" key="8">
    <source>
        <dbReference type="ARBA" id="ARBA00041343"/>
    </source>
</evidence>
<evidence type="ECO:0000256" key="1">
    <source>
        <dbReference type="ARBA" id="ARBA00004370"/>
    </source>
</evidence>
<keyword evidence="5" id="KW-1015">Disulfide bond</keyword>
<evidence type="ECO:0000313" key="11">
    <source>
        <dbReference type="EMBL" id="CAJ0598366.1"/>
    </source>
</evidence>
<dbReference type="Proteomes" id="UP001176961">
    <property type="component" value="Unassembled WGS sequence"/>
</dbReference>
<evidence type="ECO:0000256" key="4">
    <source>
        <dbReference type="ARBA" id="ARBA00023136"/>
    </source>
</evidence>
<sequence length="2705" mass="311869">MLFIPTILLFALAKGEDVRIDCHPETHPSQEECENRDCIWNEETSTEGSPICYMKPGIGYKYLSTEGDVKKLVKNSGPRNPWGEDFTNINFTSRYYGKTLNVKIFILGRFEPPLDLPRERSASTDSLKLETHEDSDPFYFTVSRNSTGRKLFDTSLGGLIFSDKFIQIVTKLPSEVMYGWGENVHPSLKHDFKRYTTWPMFARDEPPSSKHLETKNLYGVHPFYMMLEPDGKAHGVFILNSNAQEVTTAPGPALIYRTIGGNLDMYLFPGPTPGEVTEQYLALVGRPYLPAYWGLGYQISRYGYKDLDEMKRVIERNVEAGIPLDTAVADIDYMERYKDFTVDKQKWQGFYDYAEELHNQSMKLIPIFDAAIDINYDAFERAKIAGAQFIEWEREDQVPREIQDQYPLVKDTKIMLGVVWPDEHTAFPDFLDPTNKTTEWWIDEFVRFHEEVPYDGIWIDMNEPAVFGTNEDYPWYFNDTDHSNITSLKCPIDPQDEDAKWDMPPYKTHAVWRYEKSGQKSYLSTKTLCMCAMQGNGKYRLYDVKNLYGWSKAKATQQALYNATGKRGVVVTRSTFPTTGRYAGHWLGDNSATWEDLQSAVIGAQEFNMFGFSNHNGKSLSPQDPAQWSSVTEATIKANLFRYSYLPYLYSLFFQASMYGRTVIRPVFYEFPEDSRTYDLGHEFLWGSSMLIVPVLHEGATEVKAYLPRDDWYSLFDYKYGQLISHGDQTFPAPWDSLIPVLVRGGSILPRQKPDVTTEYTRKNAFELVIAPSRNSDTAKGHLYWDDGESIFDSFVMHNYYHWELYYTGGEEASLEIRRKRAAWKLEIPTFDTIEIFNYNEAPDFDSFKLNGQEVDMNGTSSYYDEKKKILYISKTNFIDMTGEMRAMLTWENEKTGDDVRFDCHPEPNANVDSCEQRGCIWKVSTAYPGIPHCYMKKGIGYRILSSTETEAVLERNDGPKNPWGNDIKQIKLTSTYIGKTLNVKIGVEGRYEPPLDLPRNPSESSDSLQLEMHSHNESDFFYFTVARSSTKKILFDTSLGGLIFSDQFIQIATKLPSEMMYGWGENSHPTLKHYFDRYTTWGMFARDEGPYSEEITTKNLYGMHPFYMMLETNGKAHGVFILNSNAQEITTAPGPALIYRTIGGNLDMYFFPGPTSEEVTQQYLALIGTPTLPAYWSLGFQISRWGYKNFAEMKEVVERNIAAGIPLDTVVGDIEYMDRYKDFSIGKEWEEFPAYVEQLHNRSMHVVLMFDPAVQANYAPFERAIEAGAQFVEWERFDQVKNSTNSLYPLVTGTKIMLGVVWPDNHTAFPDFLDPSGNTAKWWINELVKFREQIAYDGIWIDMNEPANFGTNEDHPWYFDDDDHPNIEPLKCPTNESSEDARWDMPPYKTHNVWVYGKDGSYLATKTLCMSAVQANGTLRHYDVKSLYGWSESKVTQQGQYEATKKRGIVISRSTFVSSGRYCGHWLGDNSATWEDLQSAVIGAQEFNMFGIPYIGSDICGFNRESEEELCLRWHQLGAFHPFMRNHNARGMKPQDPARWVTVAEAARKAILFRYSYLPYLFSLHFAASLHGGTVIRPVFYEYPSDRMARDQNYQFFWGSSLLIAPVVHKAGGGIFPRQKPNITTDYTRKNPFELLIVPVRKGAKTFANGFLYWDDGESVVESFTTHSYYHWTFQYNLTDTGGELLIIKKRTADCLKIPTLDTLEIFNYRDHPRFDSFVLDGEKVEIDRRASYYNEDKYILYITKKNFIDLQWNKHHLSWKNSNDARINCHPEPSATEAKCVQRGCLWKRTTDYNVPYCYMRQNIGYQISSKSGKKIVLKKNDGPKNPWGDDIKEITFTSRYLGKTLNVKIGVGGRYEPPLDLPYKPSKSKEFLKLETHTEEGLDFYFKVIRSSTKEVLFDTSIGGLIFSDQFIQIVTRLPSEAMYGWGENSHPTLKHRFDRYTTWAMFARDEWPYSEKLDTKNLYGMHPFYLMLEKDGKAHGVFILNSNAQEITTAPGPTLIYRTIGGNLDIYFFPGPTPEEVTQQYLALIGTPVLPAYWALGFQISRWGYKNFAEMKGVVERNIRAGIPFDTVVGDIDYMDRYKDFTFGEDWKQFPAYVDKLHNRGMRVVLMFDPAVQVNYAPFERAIKSKAQFVEWERHDQVMNSSNLYPLVNGTKIMLGVVWPDNHTAFPDFLDPSGNTAKWWIDELVRFREKIAYDGIWIDMNEPANFGTNEKHPWYFDDDDHPNIEPLKCPTNESLADAHWDMPPYKTHNVWAFGKDTESYLATKTLCMLAVQANGTLRHYDVKSLYGWSESKVTLQGQYKATKRRGIVISRSTFASSGRYCGHWLGDNSATWEDLQSAVIGAQEFNLFGIPYIGSDICGFNRETEEELCLRWHQMGAFHTFMRNHNSRNLQAQDPARWPTVAKAAKKATLFRYSYLPYLFSLHFVASLYGGTVIRPVFYEYPTDNKTHNISYEFLWGSSMLIAPVLHKGAQSVQVYLPKDDWYSLFDYNYGELVPNGDQIFPAPWDYLIPVFVRGGAIIPCQTPNTTTEYTRQNSFKLIIAPGTREGAFPDTAHGFLYWDDGESIVESFTTHPYYHWTFHYSQNTLGGNLTIQMERNADNLSIPTLDILEIFNYKYPMDLDKQVFMINGKEVSIDKKSSRYDDDRNTLYIAKKHFIDMTEETIATLTWRNVQDNSSSSLYVQTWLLVAISFLLFVIL</sequence>
<feature type="domain" description="P-type" evidence="10">
    <location>
        <begin position="1757"/>
        <end position="1804"/>
    </location>
</feature>
<dbReference type="CDD" id="cd00111">
    <property type="entry name" value="Trefoil"/>
    <property type="match status" value="3"/>
</dbReference>
<dbReference type="PANTHER" id="PTHR22762:SF133">
    <property type="entry name" value="P-TYPE DOMAIN-CONTAINING PROTEIN"/>
    <property type="match status" value="1"/>
</dbReference>
<evidence type="ECO:0000256" key="7">
    <source>
        <dbReference type="ARBA" id="ARBA00023295"/>
    </source>
</evidence>
<protein>
    <recommendedName>
        <fullName evidence="8">Maltase</fullName>
    </recommendedName>
</protein>
<evidence type="ECO:0000256" key="5">
    <source>
        <dbReference type="ARBA" id="ARBA00023157"/>
    </source>
</evidence>
<dbReference type="GO" id="GO:0005975">
    <property type="term" value="P:carbohydrate metabolic process"/>
    <property type="evidence" value="ECO:0007669"/>
    <property type="project" value="InterPro"/>
</dbReference>
<dbReference type="InterPro" id="IPR030458">
    <property type="entry name" value="Glyco_hydro_31_AS"/>
</dbReference>
<dbReference type="Pfam" id="PF21365">
    <property type="entry name" value="Glyco_hydro_31_3rd"/>
    <property type="match status" value="3"/>
</dbReference>
<evidence type="ECO:0000256" key="3">
    <source>
        <dbReference type="ARBA" id="ARBA00022801"/>
    </source>
</evidence>
<dbReference type="SUPFAM" id="SSF74650">
    <property type="entry name" value="Galactose mutarotase-like"/>
    <property type="match status" value="3"/>
</dbReference>
<comment type="caution">
    <text evidence="9">Lacks conserved residue(s) required for the propagation of feature annotation.</text>
</comment>
<dbReference type="Gene3D" id="3.20.20.80">
    <property type="entry name" value="Glycosidases"/>
    <property type="match status" value="3"/>
</dbReference>
<dbReference type="Gene3D" id="2.60.40.1180">
    <property type="entry name" value="Golgi alpha-mannosidase II"/>
    <property type="match status" value="6"/>
</dbReference>
<dbReference type="InterPro" id="IPR013780">
    <property type="entry name" value="Glyco_hydro_b"/>
</dbReference>
<evidence type="ECO:0000259" key="10">
    <source>
        <dbReference type="PROSITE" id="PS51448"/>
    </source>
</evidence>
<dbReference type="SUPFAM" id="SSF51445">
    <property type="entry name" value="(Trans)glycosidases"/>
    <property type="match status" value="3"/>
</dbReference>
<comment type="subcellular location">
    <subcellularLocation>
        <location evidence="1">Membrane</location>
    </subcellularLocation>
</comment>
<name>A0AA36GU33_CYLNA</name>
<dbReference type="GO" id="GO:0004558">
    <property type="term" value="F:alpha-1,4-glucosidase activity"/>
    <property type="evidence" value="ECO:0007669"/>
    <property type="project" value="TreeGrafter"/>
</dbReference>
<dbReference type="CDD" id="cd06602">
    <property type="entry name" value="GH31_MGAM_SI_GAA"/>
    <property type="match status" value="2"/>
</dbReference>